<accession>A0A1F6ERW7</accession>
<gene>
    <name evidence="2" type="ORF">A2950_00175</name>
</gene>
<proteinExistence type="predicted"/>
<organism evidence="2 3">
    <name type="scientific">Candidatus Kaiserbacteria bacterium RIFCSPLOWO2_01_FULL_55_19</name>
    <dbReference type="NCBI Taxonomy" id="1798516"/>
    <lineage>
        <taxon>Bacteria</taxon>
        <taxon>Candidatus Kaiseribacteriota</taxon>
    </lineage>
</organism>
<evidence type="ECO:0000256" key="1">
    <source>
        <dbReference type="SAM" id="Phobius"/>
    </source>
</evidence>
<keyword evidence="1" id="KW-0472">Membrane</keyword>
<name>A0A1F6ERW7_9BACT</name>
<feature type="transmembrane region" description="Helical" evidence="1">
    <location>
        <begin position="33"/>
        <end position="54"/>
    </location>
</feature>
<evidence type="ECO:0000313" key="3">
    <source>
        <dbReference type="Proteomes" id="UP000176714"/>
    </source>
</evidence>
<comment type="caution">
    <text evidence="2">The sequence shown here is derived from an EMBL/GenBank/DDBJ whole genome shotgun (WGS) entry which is preliminary data.</text>
</comment>
<dbReference type="AlphaFoldDB" id="A0A1F6ERW7"/>
<dbReference type="Proteomes" id="UP000176714">
    <property type="component" value="Unassembled WGS sequence"/>
</dbReference>
<sequence length="74" mass="8231">MGEKITVRIFLICLVSCATLVLSFMWGGDPSEVYFKIAATLFIVGLGSFLCWFVSMLYTLRGFLCEHAFVPAAK</sequence>
<evidence type="ECO:0000313" key="2">
    <source>
        <dbReference type="EMBL" id="OGG76373.1"/>
    </source>
</evidence>
<protein>
    <submittedName>
        <fullName evidence="2">Uncharacterized protein</fullName>
    </submittedName>
</protein>
<feature type="transmembrane region" description="Helical" evidence="1">
    <location>
        <begin position="7"/>
        <end position="27"/>
    </location>
</feature>
<keyword evidence="1" id="KW-1133">Transmembrane helix</keyword>
<keyword evidence="1" id="KW-0812">Transmembrane</keyword>
<dbReference type="EMBL" id="MFMD01000026">
    <property type="protein sequence ID" value="OGG76373.1"/>
    <property type="molecule type" value="Genomic_DNA"/>
</dbReference>
<reference evidence="2 3" key="1">
    <citation type="journal article" date="2016" name="Nat. Commun.">
        <title>Thousands of microbial genomes shed light on interconnected biogeochemical processes in an aquifer system.</title>
        <authorList>
            <person name="Anantharaman K."/>
            <person name="Brown C.T."/>
            <person name="Hug L.A."/>
            <person name="Sharon I."/>
            <person name="Castelle C.J."/>
            <person name="Probst A.J."/>
            <person name="Thomas B.C."/>
            <person name="Singh A."/>
            <person name="Wilkins M.J."/>
            <person name="Karaoz U."/>
            <person name="Brodie E.L."/>
            <person name="Williams K.H."/>
            <person name="Hubbard S.S."/>
            <person name="Banfield J.F."/>
        </authorList>
    </citation>
    <scope>NUCLEOTIDE SEQUENCE [LARGE SCALE GENOMIC DNA]</scope>
</reference>